<dbReference type="AlphaFoldDB" id="A8LNS0"/>
<dbReference type="STRING" id="398580.Dshi_0480"/>
<proteinExistence type="predicted"/>
<name>A8LNS0_DINSH</name>
<gene>
    <name evidence="2" type="ordered locus">Dshi_0480</name>
</gene>
<feature type="region of interest" description="Disordered" evidence="1">
    <location>
        <begin position="127"/>
        <end position="161"/>
    </location>
</feature>
<reference evidence="3" key="1">
    <citation type="journal article" date="2010" name="ISME J.">
        <title>The complete genome sequence of the algal symbiont Dinoroseobacter shibae: a hitchhiker's guide to life in the sea.</title>
        <authorList>
            <person name="Wagner-Dobler I."/>
            <person name="Ballhausen B."/>
            <person name="Berger M."/>
            <person name="Brinkhoff T."/>
            <person name="Buchholz I."/>
            <person name="Bunk B."/>
            <person name="Cypionka H."/>
            <person name="Daniel R."/>
            <person name="Drepper T."/>
            <person name="Gerdts G."/>
            <person name="Hahnke S."/>
            <person name="Han C."/>
            <person name="Jahn D."/>
            <person name="Kalhoefer D."/>
            <person name="Kiss H."/>
            <person name="Klenk H.P."/>
            <person name="Kyrpides N."/>
            <person name="Liebl W."/>
            <person name="Liesegang H."/>
            <person name="Meincke L."/>
            <person name="Pati A."/>
            <person name="Petersen J."/>
            <person name="Piekarski T."/>
            <person name="Pommerenke C."/>
            <person name="Pradella S."/>
            <person name="Pukall R."/>
            <person name="Rabus R."/>
            <person name="Stackebrandt E."/>
            <person name="Thole S."/>
            <person name="Thompson L."/>
            <person name="Tielen P."/>
            <person name="Tomasch J."/>
            <person name="von Jan M."/>
            <person name="Wanphrut N."/>
            <person name="Wichels A."/>
            <person name="Zech H."/>
            <person name="Simon M."/>
        </authorList>
    </citation>
    <scope>NUCLEOTIDE SEQUENCE [LARGE SCALE GENOMIC DNA]</scope>
    <source>
        <strain evidence="3">DSM 16493 / NCIMB 14021 / DFL 12</strain>
    </source>
</reference>
<evidence type="ECO:0000313" key="2">
    <source>
        <dbReference type="EMBL" id="ABV92228.1"/>
    </source>
</evidence>
<dbReference type="Proteomes" id="UP000006833">
    <property type="component" value="Chromosome"/>
</dbReference>
<accession>A8LNS0</accession>
<dbReference type="KEGG" id="dsh:Dshi_0480"/>
<feature type="compositionally biased region" description="Low complexity" evidence="1">
    <location>
        <begin position="134"/>
        <end position="146"/>
    </location>
</feature>
<evidence type="ECO:0000256" key="1">
    <source>
        <dbReference type="SAM" id="MobiDB-lite"/>
    </source>
</evidence>
<dbReference type="HOGENOM" id="CLU_711205_0_0_5"/>
<sequence length="388" mass="39684">MEDKKIFAAFGAVIGILLVFAVGRGLSGGDDTAALLDARTAPLTEAVADLESRLNAVQSRLDGELVKVQDAMDSRLADLQGAVDALVDQASGALAEEDLAALRIRLEELAMQSGDLSEMVAALGAASPPEKTLAPANEQASAPANEPAEEEAPGAPGLMPGQTALFADGAVRVFVSRLDPGANSLRASINGDRKTLREGIWRTVASGDGHCRITLEGLSRNGASISALCGDELPAAEGISPGETTILNDGSLRVFASRVTEDAARLSVNGEKVVLAAGDRATVMAGAQSCRLTLAQVDRGHATVGAECTDAVWQSAELGAGEAAILGDGAARVFVSLVQPDGTARIAVNGLALSTAQSGQTTAMADNCDLTVGDVSRRAAQFSFACYN</sequence>
<protein>
    <submittedName>
        <fullName evidence="2">Uncharacterized protein</fullName>
    </submittedName>
</protein>
<organism evidence="2 3">
    <name type="scientific">Dinoroseobacter shibae (strain DSM 16493 / NCIMB 14021 / DFL 12)</name>
    <dbReference type="NCBI Taxonomy" id="398580"/>
    <lineage>
        <taxon>Bacteria</taxon>
        <taxon>Pseudomonadati</taxon>
        <taxon>Pseudomonadota</taxon>
        <taxon>Alphaproteobacteria</taxon>
        <taxon>Rhodobacterales</taxon>
        <taxon>Roseobacteraceae</taxon>
        <taxon>Dinoroseobacter</taxon>
    </lineage>
</organism>
<keyword evidence="3" id="KW-1185">Reference proteome</keyword>
<evidence type="ECO:0000313" key="3">
    <source>
        <dbReference type="Proteomes" id="UP000006833"/>
    </source>
</evidence>
<dbReference type="EMBL" id="CP000830">
    <property type="protein sequence ID" value="ABV92228.1"/>
    <property type="molecule type" value="Genomic_DNA"/>
</dbReference>
<dbReference type="eggNOG" id="ENOG502ZCA2">
    <property type="taxonomic scope" value="Bacteria"/>
</dbReference>